<feature type="domain" description="AAA" evidence="1">
    <location>
        <begin position="20"/>
        <end position="154"/>
    </location>
</feature>
<evidence type="ECO:0000259" key="2">
    <source>
        <dbReference type="Pfam" id="PF13635"/>
    </source>
</evidence>
<dbReference type="PANTHER" id="PTHR33295">
    <property type="entry name" value="ATPASE"/>
    <property type="match status" value="1"/>
</dbReference>
<keyword evidence="4" id="KW-1185">Reference proteome</keyword>
<protein>
    <submittedName>
        <fullName evidence="3">ATPase AAA</fullName>
    </submittedName>
</protein>
<dbReference type="Proteomes" id="UP000021369">
    <property type="component" value="Unassembled WGS sequence"/>
</dbReference>
<dbReference type="EMBL" id="JEOB01000004">
    <property type="protein sequence ID" value="EXM37637.1"/>
    <property type="molecule type" value="Genomic_DNA"/>
</dbReference>
<dbReference type="PANTHER" id="PTHR33295:SF7">
    <property type="entry name" value="ATPASE"/>
    <property type="match status" value="1"/>
</dbReference>
<sequence length="451" mass="51859">MYMRRKIDRFLSDWKLDNDRKPLIIKGSRQIGKTESIRHFAAEHYESVIEINFVEEPKYTMITADGYKSDAIIKNISLIDPTKKFIPGKTLLFFDEIQHFPDIATSLKFFKQDGRFDVICSGSMLGINYRRIESNSVGYKKDYIMYSLDFEEFLWAKGYDASLHDDLLGAMLELRPFSEPEMAVYRSLFLDYCVLGGMPAVVKQYIESGIFEGSLDTQRQLIEDYKEDIRKYADGVDQTRIINVFNSIAPQLAKENKKFQISKVASGARFHTYRGCIEWLTDAGIVNVCNCMNFPELPLKGNIDPDKFKLYFSDSGLLVAMLDDEAQDDLRANKNLGVYKGALYENMVGEALVKSGCELCYYKRDDSTLEQDFFLRTSNSLVPVEVKSQNGRAKSLRTLISSEKYADIRFGVKMINGNIGYSDHIYTFPYFCTFLLREFLKAGTFDEEKDL</sequence>
<accession>A0A011UWS4</accession>
<gene>
    <name evidence="3" type="ORF">RASY3_14125</name>
</gene>
<evidence type="ECO:0000313" key="4">
    <source>
        <dbReference type="Proteomes" id="UP000021369"/>
    </source>
</evidence>
<dbReference type="InterPro" id="IPR041682">
    <property type="entry name" value="AAA_14"/>
</dbReference>
<evidence type="ECO:0000259" key="1">
    <source>
        <dbReference type="Pfam" id="PF13173"/>
    </source>
</evidence>
<feature type="domain" description="DUF4143" evidence="2">
    <location>
        <begin position="227"/>
        <end position="388"/>
    </location>
</feature>
<reference evidence="3 4" key="1">
    <citation type="submission" date="2013-06" db="EMBL/GenBank/DDBJ databases">
        <title>Rumen cellulosomics: divergent fiber-degrading strategies revealed by comparative genome-wide analysis of six Ruminococcal strains.</title>
        <authorList>
            <person name="Dassa B."/>
            <person name="Borovok I."/>
            <person name="Lamed R."/>
            <person name="Flint H."/>
            <person name="Yeoman C.J."/>
            <person name="White B."/>
            <person name="Bayer E.A."/>
        </authorList>
    </citation>
    <scope>NUCLEOTIDE SEQUENCE [LARGE SCALE GENOMIC DNA]</scope>
    <source>
        <strain evidence="3 4">SY3</strain>
    </source>
</reference>
<dbReference type="PATRIC" id="fig|1341156.4.peg.2494"/>
<dbReference type="InterPro" id="IPR027417">
    <property type="entry name" value="P-loop_NTPase"/>
</dbReference>
<dbReference type="Pfam" id="PF13173">
    <property type="entry name" value="AAA_14"/>
    <property type="match status" value="1"/>
</dbReference>
<proteinExistence type="predicted"/>
<comment type="caution">
    <text evidence="3">The sequence shown here is derived from an EMBL/GenBank/DDBJ whole genome shotgun (WGS) entry which is preliminary data.</text>
</comment>
<name>A0A011UWS4_RUMAL</name>
<dbReference type="AlphaFoldDB" id="A0A011UWS4"/>
<organism evidence="3 4">
    <name type="scientific">Ruminococcus albus SY3</name>
    <dbReference type="NCBI Taxonomy" id="1341156"/>
    <lineage>
        <taxon>Bacteria</taxon>
        <taxon>Bacillati</taxon>
        <taxon>Bacillota</taxon>
        <taxon>Clostridia</taxon>
        <taxon>Eubacteriales</taxon>
        <taxon>Oscillospiraceae</taxon>
        <taxon>Ruminococcus</taxon>
    </lineage>
</organism>
<dbReference type="SUPFAM" id="SSF52540">
    <property type="entry name" value="P-loop containing nucleoside triphosphate hydrolases"/>
    <property type="match status" value="1"/>
</dbReference>
<dbReference type="Pfam" id="PF13635">
    <property type="entry name" value="DUF4143"/>
    <property type="match status" value="1"/>
</dbReference>
<evidence type="ECO:0000313" key="3">
    <source>
        <dbReference type="EMBL" id="EXM37637.1"/>
    </source>
</evidence>
<dbReference type="RefSeq" id="WP_024858886.1">
    <property type="nucleotide sequence ID" value="NZ_JEOB01000004.1"/>
</dbReference>
<dbReference type="OrthoDB" id="9801806at2"/>
<dbReference type="InterPro" id="IPR025420">
    <property type="entry name" value="DUF4143"/>
</dbReference>